<feature type="transmembrane region" description="Helical" evidence="1">
    <location>
        <begin position="343"/>
        <end position="363"/>
    </location>
</feature>
<feature type="transmembrane region" description="Helical" evidence="1">
    <location>
        <begin position="165"/>
        <end position="188"/>
    </location>
</feature>
<gene>
    <name evidence="4" type="primary">LOC107219845</name>
</gene>
<dbReference type="Gene3D" id="1.20.1070.10">
    <property type="entry name" value="Rhodopsin 7-helix transmembrane proteins"/>
    <property type="match status" value="1"/>
</dbReference>
<feature type="transmembrane region" description="Helical" evidence="1">
    <location>
        <begin position="251"/>
        <end position="276"/>
    </location>
</feature>
<dbReference type="GO" id="GO:0005886">
    <property type="term" value="C:plasma membrane"/>
    <property type="evidence" value="ECO:0007669"/>
    <property type="project" value="TreeGrafter"/>
</dbReference>
<evidence type="ECO:0000313" key="3">
    <source>
        <dbReference type="Proteomes" id="UP000829291"/>
    </source>
</evidence>
<evidence type="ECO:0000256" key="2">
    <source>
        <dbReference type="SAM" id="SignalP"/>
    </source>
</evidence>
<dbReference type="PANTHER" id="PTHR47154:SF2">
    <property type="entry name" value="G-PROTEIN COUPLED RECEPTOR MTH-RELATED"/>
    <property type="match status" value="1"/>
</dbReference>
<proteinExistence type="predicted"/>
<dbReference type="AlphaFoldDB" id="A0A6J0BFS2"/>
<accession>A0A6J0BFS2</accession>
<evidence type="ECO:0000256" key="1">
    <source>
        <dbReference type="SAM" id="Phobius"/>
    </source>
</evidence>
<keyword evidence="1" id="KW-0812">Transmembrane</keyword>
<keyword evidence="3" id="KW-1185">Reference proteome</keyword>
<dbReference type="KEGG" id="nlo:107219845"/>
<dbReference type="GeneID" id="107219845"/>
<dbReference type="GO" id="GO:0008528">
    <property type="term" value="F:G protein-coupled peptide receptor activity"/>
    <property type="evidence" value="ECO:0007669"/>
    <property type="project" value="TreeGrafter"/>
</dbReference>
<name>A0A6J0BFS2_NEOLC</name>
<dbReference type="OrthoDB" id="7698143at2759"/>
<keyword evidence="2" id="KW-0732">Signal</keyword>
<feature type="transmembrane region" description="Helical" evidence="1">
    <location>
        <begin position="296"/>
        <end position="317"/>
    </location>
</feature>
<dbReference type="RefSeq" id="XP_015513675.2">
    <property type="nucleotide sequence ID" value="XM_015658189.2"/>
</dbReference>
<dbReference type="PANTHER" id="PTHR47154">
    <property type="entry name" value="G-PROTEIN COUPLED RECEPTOR MTH-RELATED"/>
    <property type="match status" value="1"/>
</dbReference>
<dbReference type="InterPro" id="IPR051384">
    <property type="entry name" value="Mth_GPCR"/>
</dbReference>
<organism evidence="4">
    <name type="scientific">Neodiprion lecontei</name>
    <name type="common">Redheaded pine sawfly</name>
    <dbReference type="NCBI Taxonomy" id="441921"/>
    <lineage>
        <taxon>Eukaryota</taxon>
        <taxon>Metazoa</taxon>
        <taxon>Ecdysozoa</taxon>
        <taxon>Arthropoda</taxon>
        <taxon>Hexapoda</taxon>
        <taxon>Insecta</taxon>
        <taxon>Pterygota</taxon>
        <taxon>Neoptera</taxon>
        <taxon>Endopterygota</taxon>
        <taxon>Hymenoptera</taxon>
        <taxon>Tenthredinoidea</taxon>
        <taxon>Diprionidae</taxon>
        <taxon>Diprioninae</taxon>
        <taxon>Neodiprion</taxon>
    </lineage>
</organism>
<feature type="signal peptide" evidence="2">
    <location>
        <begin position="1"/>
        <end position="19"/>
    </location>
</feature>
<protein>
    <submittedName>
        <fullName evidence="4">Uncharacterized protein LOC107219845</fullName>
    </submittedName>
</protein>
<feature type="transmembrane region" description="Helical" evidence="1">
    <location>
        <begin position="200"/>
        <end position="231"/>
    </location>
</feature>
<keyword evidence="1" id="KW-0472">Membrane</keyword>
<sequence length="420" mass="47619">MLTTLSLVYFTVLLVGSSSEIIKCCPKGYSFGRTLKCVISVYSNSEFILNEANYGNQTDFNTTSCYRSGESVNDIQAADLEYARNLTEVDMCMDVDDRNGTVYVKSCPVDWRERPKRCDGVFTPIFPWGASIVIGAYLIHGIPFVIVVVLCILDPELRNRAYDKAVLSCCICQVCIAVVLSVMGYFFLCYELLRPTWLYIVFGLMLQFTTIGAVCWLNVICLEMTLAITRLRWRHGNDMTGSVEARKSFKYAAYVWGSSSVFTAITCFIELCPWIPTTSVLKPNFESVYDGVNYKVIFYVGLAPVITFILNNVLFIYTTYKVINIRKSTVVASENNRKTKKKYFMYLRLYLVMDAPSIIGVISSIYPEIWVLKFIRMIQPISMLLAILPQKKFCRALRCSPAEKPAVVSQKRNVKGETSC</sequence>
<feature type="chain" id="PRO_5045941032" evidence="2">
    <location>
        <begin position="20"/>
        <end position="420"/>
    </location>
</feature>
<reference evidence="4" key="1">
    <citation type="submission" date="2025-08" db="UniProtKB">
        <authorList>
            <consortium name="RefSeq"/>
        </authorList>
    </citation>
    <scope>IDENTIFICATION</scope>
    <source>
        <tissue evidence="4">Thorax and Abdomen</tissue>
    </source>
</reference>
<evidence type="ECO:0000313" key="4">
    <source>
        <dbReference type="RefSeq" id="XP_015513675.2"/>
    </source>
</evidence>
<dbReference type="Proteomes" id="UP000829291">
    <property type="component" value="Chromosome 4"/>
</dbReference>
<feature type="transmembrane region" description="Helical" evidence="1">
    <location>
        <begin position="125"/>
        <end position="153"/>
    </location>
</feature>
<keyword evidence="1" id="KW-1133">Transmembrane helix</keyword>
<dbReference type="InParanoid" id="A0A6J0BFS2"/>